<dbReference type="Pfam" id="PF19270">
    <property type="entry name" value="FBO_C"/>
    <property type="match status" value="1"/>
</dbReference>
<keyword evidence="6" id="KW-1185">Reference proteome</keyword>
<feature type="region of interest" description="Disordered" evidence="3">
    <location>
        <begin position="161"/>
        <end position="193"/>
    </location>
</feature>
<evidence type="ECO:0000256" key="2">
    <source>
        <dbReference type="PROSITE-ProRule" id="PRU00339"/>
    </source>
</evidence>
<keyword evidence="2" id="KW-0802">TPR repeat</keyword>
<dbReference type="STRING" id="180088.A0A1J8Q6H9"/>
<name>A0A1J8Q6H9_9AGAM</name>
<gene>
    <name evidence="5" type="ORF">AZE42_06004</name>
</gene>
<dbReference type="Proteomes" id="UP000183567">
    <property type="component" value="Unassembled WGS sequence"/>
</dbReference>
<keyword evidence="1" id="KW-0833">Ubl conjugation pathway</keyword>
<sequence>MSADSSDIPAPDPEREPAELASFREQWKAEVRQRRTAASGMYTQPEASTSASNTTERAISPARSDTSTKTVTINNTHPAPRGFPRPATHSVAGAPNVPVLASHGQSHLSPTLAHAVEVYRNAVLHEQQSQLDEALRLYRQAFRLDPNVDRAYFKEHELSAASPAGHKKTPSTAKIESVARGTQKLSVDKDDKDKPHVTSEILVQMIKSFPEHLVFEPEDETGGPPSINLIPDELLLKVLRTLDYTTVERFATVSRKARMLSLDSAIWRDFVHLAYKPPQIPDDESLTDIVKQYGSDCRRVYIEHPRLRLDGVYIAVCHYVRMGSSENAWVNITHLITYHRYLRFFPNGQVLSLLANEEWQPQIVIPMLKPTLRMKVHTHLTHAAPQKPKLTHSASQGFYIGNWSLSGSTVYITNLAEKHPAPAHATGELQQGKYVFQMTLALRSRPLGRWNKLDFIGYDSVNVEDGEAISLPLKHERSFWFSRVRSWAGYH</sequence>
<dbReference type="SUPFAM" id="SSF81383">
    <property type="entry name" value="F-box domain"/>
    <property type="match status" value="1"/>
</dbReference>
<dbReference type="OrthoDB" id="2117972at2759"/>
<comment type="caution">
    <text evidence="5">The sequence shown here is derived from an EMBL/GenBank/DDBJ whole genome shotgun (WGS) entry which is preliminary data.</text>
</comment>
<dbReference type="GO" id="GO:0031146">
    <property type="term" value="P:SCF-dependent proteasomal ubiquitin-dependent protein catabolic process"/>
    <property type="evidence" value="ECO:0007669"/>
    <property type="project" value="TreeGrafter"/>
</dbReference>
<organism evidence="5 6">
    <name type="scientific">Rhizopogon vesiculosus</name>
    <dbReference type="NCBI Taxonomy" id="180088"/>
    <lineage>
        <taxon>Eukaryota</taxon>
        <taxon>Fungi</taxon>
        <taxon>Dikarya</taxon>
        <taxon>Basidiomycota</taxon>
        <taxon>Agaricomycotina</taxon>
        <taxon>Agaricomycetes</taxon>
        <taxon>Agaricomycetidae</taxon>
        <taxon>Boletales</taxon>
        <taxon>Suillineae</taxon>
        <taxon>Rhizopogonaceae</taxon>
        <taxon>Rhizopogon</taxon>
    </lineage>
</organism>
<evidence type="ECO:0000256" key="1">
    <source>
        <dbReference type="ARBA" id="ARBA00022786"/>
    </source>
</evidence>
<dbReference type="PROSITE" id="PS50181">
    <property type="entry name" value="FBOX"/>
    <property type="match status" value="1"/>
</dbReference>
<feature type="domain" description="F-box" evidence="4">
    <location>
        <begin position="224"/>
        <end position="270"/>
    </location>
</feature>
<dbReference type="InterPro" id="IPR019734">
    <property type="entry name" value="TPR_rpt"/>
</dbReference>
<dbReference type="Gene3D" id="1.20.1280.50">
    <property type="match status" value="1"/>
</dbReference>
<feature type="compositionally biased region" description="Polar residues" evidence="3">
    <location>
        <begin position="41"/>
        <end position="77"/>
    </location>
</feature>
<dbReference type="InterPro" id="IPR036047">
    <property type="entry name" value="F-box-like_dom_sf"/>
</dbReference>
<dbReference type="PANTHER" id="PTHR12874">
    <property type="entry name" value="F-BOX ONLY PROTEIN 48-RELATED"/>
    <property type="match status" value="1"/>
</dbReference>
<feature type="repeat" description="TPR" evidence="2">
    <location>
        <begin position="115"/>
        <end position="148"/>
    </location>
</feature>
<evidence type="ECO:0000256" key="3">
    <source>
        <dbReference type="SAM" id="MobiDB-lite"/>
    </source>
</evidence>
<dbReference type="InterPro" id="IPR001810">
    <property type="entry name" value="F-box_dom"/>
</dbReference>
<accession>A0A1J8Q6H9</accession>
<evidence type="ECO:0000313" key="6">
    <source>
        <dbReference type="Proteomes" id="UP000183567"/>
    </source>
</evidence>
<dbReference type="Pfam" id="PF12937">
    <property type="entry name" value="F-box-like"/>
    <property type="match status" value="1"/>
</dbReference>
<evidence type="ECO:0000313" key="5">
    <source>
        <dbReference type="EMBL" id="OJA16629.1"/>
    </source>
</evidence>
<proteinExistence type="predicted"/>
<feature type="region of interest" description="Disordered" evidence="3">
    <location>
        <begin position="1"/>
        <end position="83"/>
    </location>
</feature>
<dbReference type="PROSITE" id="PS50005">
    <property type="entry name" value="TPR"/>
    <property type="match status" value="1"/>
</dbReference>
<reference evidence="5 6" key="1">
    <citation type="submission" date="2016-03" db="EMBL/GenBank/DDBJ databases">
        <title>Comparative genomics of the ectomycorrhizal sister species Rhizopogon vinicolor and Rhizopogon vesiculosus (Basidiomycota: Boletales) reveals a divergence of the mating type B locus.</title>
        <authorList>
            <person name="Mujic A.B."/>
            <person name="Kuo A."/>
            <person name="Tritt A."/>
            <person name="Lipzen A."/>
            <person name="Chen C."/>
            <person name="Johnson J."/>
            <person name="Sharma A."/>
            <person name="Barry K."/>
            <person name="Grigoriev I.V."/>
            <person name="Spatafora J.W."/>
        </authorList>
    </citation>
    <scope>NUCLEOTIDE SEQUENCE [LARGE SCALE GENOMIC DNA]</scope>
    <source>
        <strain evidence="5 6">AM-OR11-056</strain>
    </source>
</reference>
<dbReference type="PANTHER" id="PTHR12874:SF9">
    <property type="entry name" value="F-BOX ONLY PROTEIN 48"/>
    <property type="match status" value="1"/>
</dbReference>
<protein>
    <recommendedName>
        <fullName evidence="4">F-box domain-containing protein</fullName>
    </recommendedName>
</protein>
<dbReference type="EMBL" id="LVVM01002480">
    <property type="protein sequence ID" value="OJA16629.1"/>
    <property type="molecule type" value="Genomic_DNA"/>
</dbReference>
<dbReference type="AlphaFoldDB" id="A0A1J8Q6H9"/>
<dbReference type="InterPro" id="IPR045464">
    <property type="entry name" value="Hrt3/FBXO9_C"/>
</dbReference>
<dbReference type="GO" id="GO:0019005">
    <property type="term" value="C:SCF ubiquitin ligase complex"/>
    <property type="evidence" value="ECO:0007669"/>
    <property type="project" value="TreeGrafter"/>
</dbReference>
<dbReference type="GO" id="GO:0005737">
    <property type="term" value="C:cytoplasm"/>
    <property type="evidence" value="ECO:0007669"/>
    <property type="project" value="TreeGrafter"/>
</dbReference>
<evidence type="ECO:0000259" key="4">
    <source>
        <dbReference type="PROSITE" id="PS50181"/>
    </source>
</evidence>